<dbReference type="GO" id="GO:0030036">
    <property type="term" value="P:actin cytoskeleton organization"/>
    <property type="evidence" value="ECO:0007669"/>
    <property type="project" value="InterPro"/>
</dbReference>
<accession>A0A6N2ALC3</accession>
<feature type="compositionally biased region" description="Polar residues" evidence="3">
    <location>
        <begin position="1030"/>
        <end position="1050"/>
    </location>
</feature>
<feature type="signal peptide" evidence="5">
    <location>
        <begin position="1"/>
        <end position="22"/>
    </location>
</feature>
<comment type="caution">
    <text evidence="7">The sequence shown here is derived from an EMBL/GenBank/DDBJ whole genome shotgun (WGS) entry which is preliminary data.</text>
</comment>
<feature type="domain" description="GEX2 N-terminal Ig-like" evidence="6">
    <location>
        <begin position="29"/>
        <end position="129"/>
    </location>
</feature>
<organism evidence="7">
    <name type="scientific">Solanum chilense</name>
    <name type="common">Tomato</name>
    <name type="synonym">Lycopersicon chilense</name>
    <dbReference type="NCBI Taxonomy" id="4083"/>
    <lineage>
        <taxon>Eukaryota</taxon>
        <taxon>Viridiplantae</taxon>
        <taxon>Streptophyta</taxon>
        <taxon>Embryophyta</taxon>
        <taxon>Tracheophyta</taxon>
        <taxon>Spermatophyta</taxon>
        <taxon>Magnoliopsida</taxon>
        <taxon>eudicotyledons</taxon>
        <taxon>Gunneridae</taxon>
        <taxon>Pentapetalae</taxon>
        <taxon>asterids</taxon>
        <taxon>lamiids</taxon>
        <taxon>Solanales</taxon>
        <taxon>Solanaceae</taxon>
        <taxon>Solanoideae</taxon>
        <taxon>Solaneae</taxon>
        <taxon>Solanum</taxon>
        <taxon>Solanum subgen. Lycopersicon</taxon>
    </lineage>
</organism>
<sequence>MANHLLLCTILVFFISHKLSLSEEDSTVPSFAFSWVNNNDTFMAGSVATIIVKVIGNFDPAQLKHPFNPNISVNDKMGNSSYISGVSSNFGDNFGDWRMSFIPIRTGLFNVLITDNHFNVFDSSLHFHVTPGNMYPSASIVSWKNGVSEFAAGMLASLVILPKDAFGNNISSATDQGLNSYNFTFSVSTFNGSVATILDFTNKGWDTSGYLVTEFIAATAGTLSLNIQGDNQTLSGSPLIFIVNPGDSCFIHQHDQYGNLVPGLYEFNVEVIENGTNLIIPVTDIQFRQVGLGIQLFSFSLMEPGDFKLMIYHKEQNNSISTMPFHFTVYIGYCDGMNSIVNGSGLNDSVAGEAASAHNDVELAFTPLAETNLDTKNMRFSAFDVDYIPQRSGIYEIRVFCGNIPLNGGHPFRKAVSAGKVNTSLSGLVKPSPKVSKLTKNEITVQLMDSYSNLVLLQQSKLKLEISSVNSSGSSIWTFSDNKDGTYCGSYLAKDVGSYELCASFDGMRLMPCPFGVNVYTSEYFPRVQNDSVWVWEDDSIAFDALENDYFAGHNITIVEFSKLPRYNFYAQPGRGSILQYGHLFRYTPFKGFNGRDSFSYTICDVNGNIASGGVDIFVLSIPPQFVSVPSQLLATEDVISPRFGGFSGLEIIYSDSTENISITFNAQSGIVFLSPMLMQFWQPAWSISSTFREVGKSTELTLTGCVEEINFAIQSLQYFGNENFYGTDTIHVSTMNTNGKNRLDIPILVEPINDPPLINLPPFVIMDQGSEEVSIFSRVKNKSAVFVGDPDLLHYPGNVSRFLVMFSMEVSSGLLSTKLPANLISTTELKSKTSYQWQPLQTFVTISEHFMVKAKGIRFRGTLEDCNSVLEQLLYHGNEHRASLIVTVNDMGNYGCYPGCTDLMSMPNFVEVEVSLMREKPLSSLFAHVFGSAIIVEFILVLSFGVILLFFICKCAFVLINEKRRQASQDFELSNVQNSQEGTLTKDLSDKMTQVRGCCSNFFMSNIQLSKFYLRSCLQLGVGGFPKATDTSSSDQLEMTSPSGLSAATSEKDDQLEEPPSSLLR</sequence>
<evidence type="ECO:0000256" key="5">
    <source>
        <dbReference type="SAM" id="SignalP"/>
    </source>
</evidence>
<dbReference type="GO" id="GO:0051015">
    <property type="term" value="F:actin filament binding"/>
    <property type="evidence" value="ECO:0007669"/>
    <property type="project" value="InterPro"/>
</dbReference>
<evidence type="ECO:0000256" key="3">
    <source>
        <dbReference type="SAM" id="MobiDB-lite"/>
    </source>
</evidence>
<dbReference type="Gene3D" id="2.60.40.3440">
    <property type="match status" value="1"/>
</dbReference>
<dbReference type="PANTHER" id="PTHR38537">
    <property type="entry name" value="JITTERBUG, ISOFORM N"/>
    <property type="match status" value="1"/>
</dbReference>
<keyword evidence="4" id="KW-0812">Transmembrane</keyword>
<dbReference type="InterPro" id="IPR014756">
    <property type="entry name" value="Ig_E-set"/>
</dbReference>
<keyword evidence="4" id="KW-1133">Transmembrane helix</keyword>
<evidence type="ECO:0000259" key="6">
    <source>
        <dbReference type="Pfam" id="PF23616"/>
    </source>
</evidence>
<dbReference type="Pfam" id="PF17963">
    <property type="entry name" value="Big_9"/>
    <property type="match status" value="1"/>
</dbReference>
<feature type="transmembrane region" description="Helical" evidence="4">
    <location>
        <begin position="927"/>
        <end position="960"/>
    </location>
</feature>
<dbReference type="SUPFAM" id="SSF81296">
    <property type="entry name" value="E set domains"/>
    <property type="match status" value="1"/>
</dbReference>
<dbReference type="Gene3D" id="2.60.40.10">
    <property type="entry name" value="Immunoglobulins"/>
    <property type="match status" value="2"/>
</dbReference>
<name>A0A6N2ALC3_SOLCI</name>
<dbReference type="PROSITE" id="PS50194">
    <property type="entry name" value="FILAMIN_REPEAT"/>
    <property type="match status" value="1"/>
</dbReference>
<protein>
    <recommendedName>
        <fullName evidence="6">GEX2 N-terminal Ig-like domain-containing protein</fullName>
    </recommendedName>
</protein>
<dbReference type="InterPro" id="IPR013783">
    <property type="entry name" value="Ig-like_fold"/>
</dbReference>
<dbReference type="EMBL" id="RXGB01012591">
    <property type="protein sequence ID" value="TMW83277.1"/>
    <property type="molecule type" value="Genomic_DNA"/>
</dbReference>
<gene>
    <name evidence="7" type="ORF">EJD97_002241</name>
</gene>
<keyword evidence="1" id="KW-0677">Repeat</keyword>
<feature type="domain" description="GEX2 N-terminal Ig-like" evidence="6">
    <location>
        <begin position="137"/>
        <end position="243"/>
    </location>
</feature>
<dbReference type="InterPro" id="IPR044801">
    <property type="entry name" value="Filamin"/>
</dbReference>
<reference evidence="7" key="1">
    <citation type="submission" date="2019-05" db="EMBL/GenBank/DDBJ databases">
        <title>The de novo reference genome and transcriptome assemblies of the wild tomato species Solanum chilense.</title>
        <authorList>
            <person name="Stam R."/>
            <person name="Nosenko T."/>
            <person name="Hoerger A.C."/>
            <person name="Stephan W."/>
            <person name="Seidel M.A."/>
            <person name="Kuhn J.M.M."/>
            <person name="Haberer G."/>
            <person name="Tellier A."/>
        </authorList>
    </citation>
    <scope>NUCLEOTIDE SEQUENCE</scope>
    <source>
        <tissue evidence="7">Mature leaves</tissue>
    </source>
</reference>
<evidence type="ECO:0000313" key="7">
    <source>
        <dbReference type="EMBL" id="TMW83277.1"/>
    </source>
</evidence>
<dbReference type="InterPro" id="IPR056434">
    <property type="entry name" value="Ig_GEX2_N"/>
</dbReference>
<feature type="chain" id="PRO_5027006210" description="GEX2 N-terminal Ig-like domain-containing protein" evidence="5">
    <location>
        <begin position="23"/>
        <end position="1066"/>
    </location>
</feature>
<evidence type="ECO:0000256" key="2">
    <source>
        <dbReference type="PROSITE-ProRule" id="PRU00087"/>
    </source>
</evidence>
<proteinExistence type="predicted"/>
<dbReference type="InterPro" id="IPR017868">
    <property type="entry name" value="Filamin/ABP280_repeat-like"/>
</dbReference>
<feature type="region of interest" description="Disordered" evidence="3">
    <location>
        <begin position="1030"/>
        <end position="1066"/>
    </location>
</feature>
<dbReference type="GO" id="GO:0048235">
    <property type="term" value="P:pollen sperm cell differentiation"/>
    <property type="evidence" value="ECO:0007669"/>
    <property type="project" value="TreeGrafter"/>
</dbReference>
<evidence type="ECO:0000256" key="1">
    <source>
        <dbReference type="ARBA" id="ARBA00022737"/>
    </source>
</evidence>
<feature type="repeat" description="Filamin" evidence="2">
    <location>
        <begin position="413"/>
        <end position="519"/>
    </location>
</feature>
<keyword evidence="4" id="KW-0472">Membrane</keyword>
<dbReference type="AlphaFoldDB" id="A0A6N2ALC3"/>
<dbReference type="PANTHER" id="PTHR38537:SF8">
    <property type="entry name" value="FILAMIN-A"/>
    <property type="match status" value="1"/>
</dbReference>
<dbReference type="Pfam" id="PF23616">
    <property type="entry name" value="Ig_GEX2_N"/>
    <property type="match status" value="2"/>
</dbReference>
<keyword evidence="5" id="KW-0732">Signal</keyword>
<evidence type="ECO:0000256" key="4">
    <source>
        <dbReference type="SAM" id="Phobius"/>
    </source>
</evidence>